<dbReference type="KEGG" id="zpl:ZBT109_2593"/>
<organism evidence="1 2">
    <name type="scientific">Zymobacter palmae</name>
    <dbReference type="NCBI Taxonomy" id="33074"/>
    <lineage>
        <taxon>Bacteria</taxon>
        <taxon>Pseudomonadati</taxon>
        <taxon>Pseudomonadota</taxon>
        <taxon>Gammaproteobacteria</taxon>
        <taxon>Oceanospirillales</taxon>
        <taxon>Halomonadaceae</taxon>
        <taxon>Zymobacter group</taxon>
        <taxon>Zymobacter</taxon>
    </lineage>
</organism>
<dbReference type="STRING" id="1123510.GCA_000620025_01753"/>
<dbReference type="Pfam" id="PF06891">
    <property type="entry name" value="P2_Phage_GpR"/>
    <property type="match status" value="1"/>
</dbReference>
<dbReference type="EMBL" id="AP018933">
    <property type="protein sequence ID" value="BBG31323.1"/>
    <property type="molecule type" value="Genomic_DNA"/>
</dbReference>
<reference evidence="1 2" key="1">
    <citation type="submission" date="2018-09" db="EMBL/GenBank/DDBJ databases">
        <title>Zymobacter palmae IAM14233 (=T109) whole genome analysis.</title>
        <authorList>
            <person name="Yanase H."/>
        </authorList>
    </citation>
    <scope>NUCLEOTIDE SEQUENCE [LARGE SCALE GENOMIC DNA]</scope>
    <source>
        <strain evidence="1 2">IAM14233</strain>
    </source>
</reference>
<dbReference type="AlphaFoldDB" id="A0A348HI71"/>
<sequence length="161" mass="18633">MFRRESAMKKLHDVRQFLLTTLPEYQRNPDQIVTLVEDGKIEFHRGPSLSHGYTYTAQIVLLDYSRDVDHIVVPLLMWMQRFEPDVDPHEAIQFEAEILDEGVVDLILRIRFNERVVAKASEETGKIDIEHKAPAFDIGLPETRTWTLVTADNAEGSEWTI</sequence>
<dbReference type="InterPro" id="IPR009678">
    <property type="entry name" value="Phage_tail_completion_R"/>
</dbReference>
<accession>A0A348HI71</accession>
<protein>
    <submittedName>
        <fullName evidence="1">Uncharacterized protein</fullName>
    </submittedName>
</protein>
<name>A0A348HI71_9GAMM</name>
<keyword evidence="2" id="KW-1185">Reference proteome</keyword>
<evidence type="ECO:0000313" key="1">
    <source>
        <dbReference type="EMBL" id="BBG31323.1"/>
    </source>
</evidence>
<proteinExistence type="predicted"/>
<evidence type="ECO:0000313" key="2">
    <source>
        <dbReference type="Proteomes" id="UP000267342"/>
    </source>
</evidence>
<gene>
    <name evidence="1" type="ORF">ZBT109_2593</name>
</gene>
<dbReference type="Proteomes" id="UP000267342">
    <property type="component" value="Chromosome"/>
</dbReference>